<dbReference type="GO" id="GO:0003677">
    <property type="term" value="F:DNA binding"/>
    <property type="evidence" value="ECO:0007669"/>
    <property type="project" value="TreeGrafter"/>
</dbReference>
<feature type="region of interest" description="Disordered" evidence="1">
    <location>
        <begin position="334"/>
        <end position="381"/>
    </location>
</feature>
<dbReference type="Pfam" id="PF03184">
    <property type="entry name" value="DDE_1"/>
    <property type="match status" value="1"/>
</dbReference>
<dbReference type="Proteomes" id="UP000735302">
    <property type="component" value="Unassembled WGS sequence"/>
</dbReference>
<feature type="domain" description="DDE-1" evidence="2">
    <location>
        <begin position="112"/>
        <end position="252"/>
    </location>
</feature>
<dbReference type="InterPro" id="IPR036397">
    <property type="entry name" value="RNaseH_sf"/>
</dbReference>
<evidence type="ECO:0000256" key="1">
    <source>
        <dbReference type="SAM" id="MobiDB-lite"/>
    </source>
</evidence>
<dbReference type="InterPro" id="IPR050863">
    <property type="entry name" value="CenT-Element_Derived"/>
</dbReference>
<evidence type="ECO:0000313" key="4">
    <source>
        <dbReference type="Proteomes" id="UP000735302"/>
    </source>
</evidence>
<dbReference type="EMBL" id="BLXT01005595">
    <property type="protein sequence ID" value="GFO24107.1"/>
    <property type="molecule type" value="Genomic_DNA"/>
</dbReference>
<dbReference type="AlphaFoldDB" id="A0AAV4BYI5"/>
<organism evidence="3 4">
    <name type="scientific">Plakobranchus ocellatus</name>
    <dbReference type="NCBI Taxonomy" id="259542"/>
    <lineage>
        <taxon>Eukaryota</taxon>
        <taxon>Metazoa</taxon>
        <taxon>Spiralia</taxon>
        <taxon>Lophotrochozoa</taxon>
        <taxon>Mollusca</taxon>
        <taxon>Gastropoda</taxon>
        <taxon>Heterobranchia</taxon>
        <taxon>Euthyneura</taxon>
        <taxon>Panpulmonata</taxon>
        <taxon>Sacoglossa</taxon>
        <taxon>Placobranchoidea</taxon>
        <taxon>Plakobranchidae</taxon>
        <taxon>Plakobranchus</taxon>
    </lineage>
</organism>
<feature type="compositionally biased region" description="Acidic residues" evidence="1">
    <location>
        <begin position="357"/>
        <end position="368"/>
    </location>
</feature>
<accession>A0AAV4BYI5</accession>
<evidence type="ECO:0000259" key="2">
    <source>
        <dbReference type="Pfam" id="PF03184"/>
    </source>
</evidence>
<dbReference type="Gene3D" id="3.30.420.10">
    <property type="entry name" value="Ribonuclease H-like superfamily/Ribonuclease H"/>
    <property type="match status" value="1"/>
</dbReference>
<reference evidence="3 4" key="1">
    <citation type="journal article" date="2021" name="Elife">
        <title>Chloroplast acquisition without the gene transfer in kleptoplastic sea slugs, Plakobranchus ocellatus.</title>
        <authorList>
            <person name="Maeda T."/>
            <person name="Takahashi S."/>
            <person name="Yoshida T."/>
            <person name="Shimamura S."/>
            <person name="Takaki Y."/>
            <person name="Nagai Y."/>
            <person name="Toyoda A."/>
            <person name="Suzuki Y."/>
            <person name="Arimoto A."/>
            <person name="Ishii H."/>
            <person name="Satoh N."/>
            <person name="Nishiyama T."/>
            <person name="Hasebe M."/>
            <person name="Maruyama T."/>
            <person name="Minagawa J."/>
            <person name="Obokata J."/>
            <person name="Shigenobu S."/>
        </authorList>
    </citation>
    <scope>NUCLEOTIDE SEQUENCE [LARGE SCALE GENOMIC DNA]</scope>
</reference>
<comment type="caution">
    <text evidence="3">The sequence shown here is derived from an EMBL/GenBank/DDBJ whole genome shotgun (WGS) entry which is preliminary data.</text>
</comment>
<protein>
    <submittedName>
        <fullName evidence="3">Tigger transposable element-derived protein 6-like protein</fullName>
    </submittedName>
</protein>
<name>A0AAV4BYI5_9GAST</name>
<dbReference type="PANTHER" id="PTHR19303">
    <property type="entry name" value="TRANSPOSON"/>
    <property type="match status" value="1"/>
</dbReference>
<dbReference type="PANTHER" id="PTHR19303:SF74">
    <property type="entry name" value="POGO TRANSPOSABLE ELEMENT WITH KRAB DOMAIN"/>
    <property type="match status" value="1"/>
</dbReference>
<dbReference type="GO" id="GO:0005634">
    <property type="term" value="C:nucleus"/>
    <property type="evidence" value="ECO:0007669"/>
    <property type="project" value="TreeGrafter"/>
</dbReference>
<gene>
    <name evidence="3" type="ORF">PoB_005061200</name>
</gene>
<sequence>MERTVLGVERENLMTNWLEESARRGFDHTKKQLIATVQNCLDQERETTPFKGNKPGEKWYRLFRQCHKDKLAVRTPQSLGSQRAAVSIGIKKKVLAAKTDKYLYQVSNDTHQQVTVLVCGNAAGKLEAPPFIFPGQQFSYDPMEGFPEAYFAKSGNGWIDSEIFAKWLATGFVPAMSHLQKSVVLFADGHSTHLTLAIHQICKDNEILLHQLPSHSCHIVQPLDLTTFKNLKQAWDEEVMKFQEENSDTLAKQHFAKAWDKPDHDGDVLRNGYRASGIFPWNPQQFDGSKLAPHRMFVEASHEVTTDKTQDKHLETSEGTCTVTETCEVTVTETDTVTQSTETETNEIMTSAGTSEMTEEPTNDEQTESVETAYSDKRLTTNSPDSIFSSDIDMTSQTAVDRLLHLTARAGRAVDWYTT</sequence>
<evidence type="ECO:0000313" key="3">
    <source>
        <dbReference type="EMBL" id="GFO24107.1"/>
    </source>
</evidence>
<feature type="compositionally biased region" description="Low complexity" evidence="1">
    <location>
        <begin position="334"/>
        <end position="347"/>
    </location>
</feature>
<dbReference type="InterPro" id="IPR004875">
    <property type="entry name" value="DDE_SF_endonuclease_dom"/>
</dbReference>
<proteinExistence type="predicted"/>
<keyword evidence="4" id="KW-1185">Reference proteome</keyword>